<dbReference type="InterPro" id="IPR051805">
    <property type="entry name" value="Dehydratase_Activator_Redct"/>
</dbReference>
<reference evidence="3" key="1">
    <citation type="submission" date="2020-08" db="EMBL/GenBank/DDBJ databases">
        <title>Genomic Encyclopedia of Type Strains, Phase IV (KMG-IV): sequencing the most valuable type-strain genomes for metagenomic binning, comparative biology and taxonomic classification.</title>
        <authorList>
            <person name="Goeker M."/>
        </authorList>
    </citation>
    <scope>NUCLEOTIDE SEQUENCE [LARGE SCALE GENOMIC DNA]</scope>
    <source>
        <strain evidence="3">DSM 105720</strain>
    </source>
</reference>
<evidence type="ECO:0000259" key="1">
    <source>
        <dbReference type="Pfam" id="PF01869"/>
    </source>
</evidence>
<sequence length="1087" mass="121480">MPTEVYLGIDSGSTTTKIVAIDTQGRIVYQYYRSNEGDPIRTVTKGLEAWHEQCRLAGVDVTVKGSCSTGYGEDLIKAAFKLDNGAIETIAHYLAARRISPDVSFILDIGGQDMKAIFVEKGVISRMELNEACSSGCGSFIETFARSLGYPVEEFARMACTANYPRDLGTRCTVFMNSKVKQALREGASIGDISAGLAYSVVKNCLYKVLKLRDAAVLGEHIVVQGGTMRNNAVVRAFEQLTGQKVHRSSCPELMGAYGCALYALNAVEQHDVSLPDLIQAAKYTRRNSRCSGCENHCYMQRYKFENGNQYVSGNKCERIFSNRGADRQTGENSYPLKYNLLFDRNAAPPPNAPTIGIPRCLNMYEEYPFWHTLFTEAGMEVVLSSPSTFLRYEAHVHAVMSDNICFPAKIVHSHIDDLLSRKVDRIFMPYVVFAKGDGKHEDNSFNCPIVTGYSDVIRNVTEMKIPLDSPAISFKRQDNLKKACTEYLLSIGIDRALIPLAFQRAVKEQERYEQQLVALNRNIYDRSREQDEITIVLAGRPYHADPLIQHKLGEMIASLGVNVVSDDLVRGDHSIQVDESHMVQQWAYVNRILKAATWVADRDERVHFVQMTSFGCGPDAFLTDEVRDILNRKGKSLTLLKIDDINNIGSIKLRVRSLVDSLKYNQRGEQLHAAQPFVTTRKFQRADRKRTILVPFFTGFVSPLIPAAFEVAGYHFETLPVSDTESAEYGLKYANNEVCYPATLIVGDLVKALVSGRYDLENTAVAITQTGGQCRATNYIALIKKALIDAGYPQVPVLSVAMSGDVTNEQPGFNIPWLKVLPLALGIVFYADCIAQFYYATLAREAVPGVADGLRDYYLTVAQDIIRRNKIGELYELIGIAAKSFNDAAVVDRQLPKVGIVGEIYLKFNSFAHKNVVDYLAHRNIEVKPPLMLGFFMQGFVNRKVRKETHVEKSRMPEFLANAAYALVARKVKQVNRLASQFRHFTPFTDIFEEARHAREIISLSAQFGEGWGLPAEVVSYARNGVNNVISLQPFGCIANHIVSKGVEKKIKELYPQMNLLSLDFDSGVSDVNIANRLLLFTNHFK</sequence>
<dbReference type="PANTHER" id="PTHR32329:SF4">
    <property type="entry name" value="ACTIVATOR OF 2-HYDROXYACYL-COA DEHYDRATASE"/>
    <property type="match status" value="1"/>
</dbReference>
<comment type="caution">
    <text evidence="3">The sequence shown here is derived from an EMBL/GenBank/DDBJ whole genome shotgun (WGS) entry which is preliminary data.</text>
</comment>
<dbReference type="Proteomes" id="UP000560658">
    <property type="component" value="Unassembled WGS sequence"/>
</dbReference>
<evidence type="ECO:0000313" key="4">
    <source>
        <dbReference type="Proteomes" id="UP000560658"/>
    </source>
</evidence>
<dbReference type="AlphaFoldDB" id="A0A840D803"/>
<feature type="domain" description="DUF2229" evidence="2">
    <location>
        <begin position="355"/>
        <end position="569"/>
    </location>
</feature>
<protein>
    <submittedName>
        <fullName evidence="3">CoA-substrate-specific enzyme activase</fullName>
    </submittedName>
</protein>
<dbReference type="SUPFAM" id="SSF53067">
    <property type="entry name" value="Actin-like ATPase domain"/>
    <property type="match status" value="1"/>
</dbReference>
<dbReference type="Gene3D" id="3.30.420.40">
    <property type="match status" value="2"/>
</dbReference>
<keyword evidence="4" id="KW-1185">Reference proteome</keyword>
<evidence type="ECO:0000313" key="3">
    <source>
        <dbReference type="EMBL" id="MBB4045594.1"/>
    </source>
</evidence>
<dbReference type="InterPro" id="IPR018709">
    <property type="entry name" value="CoA_activase_DUF2229"/>
</dbReference>
<dbReference type="InterPro" id="IPR002731">
    <property type="entry name" value="ATPase_BadF"/>
</dbReference>
<evidence type="ECO:0000259" key="2">
    <source>
        <dbReference type="Pfam" id="PF09989"/>
    </source>
</evidence>
<accession>A0A840D803</accession>
<gene>
    <name evidence="3" type="ORF">GGR06_003409</name>
</gene>
<dbReference type="CDD" id="cd24035">
    <property type="entry name" value="ASKHA_NBD_O66634-like_rpt2"/>
    <property type="match status" value="1"/>
</dbReference>
<proteinExistence type="predicted"/>
<organism evidence="3 4">
    <name type="scientific">Bacteroides reticulotermitis</name>
    <dbReference type="NCBI Taxonomy" id="1133319"/>
    <lineage>
        <taxon>Bacteria</taxon>
        <taxon>Pseudomonadati</taxon>
        <taxon>Bacteroidota</taxon>
        <taxon>Bacteroidia</taxon>
        <taxon>Bacteroidales</taxon>
        <taxon>Bacteroidaceae</taxon>
        <taxon>Bacteroides</taxon>
    </lineage>
</organism>
<dbReference type="PANTHER" id="PTHR32329">
    <property type="entry name" value="BIFUNCTIONAL PROTEIN [INCLUDES 2-HYDROXYACYL-COA DEHYDRATASE (N-TER) AND ITS ACTIVATOR DOMAIN (C_TERM)-RELATED"/>
    <property type="match status" value="1"/>
</dbReference>
<name>A0A840D803_9BACE</name>
<feature type="domain" description="ATPase BadF/BadG/BcrA/BcrD type" evidence="1">
    <location>
        <begin position="7"/>
        <end position="264"/>
    </location>
</feature>
<dbReference type="InterPro" id="IPR043129">
    <property type="entry name" value="ATPase_NBD"/>
</dbReference>
<dbReference type="Pfam" id="PF01869">
    <property type="entry name" value="BcrAD_BadFG"/>
    <property type="match status" value="1"/>
</dbReference>
<dbReference type="Pfam" id="PF09989">
    <property type="entry name" value="DUF2229"/>
    <property type="match status" value="1"/>
</dbReference>
<dbReference type="EMBL" id="JACIER010000016">
    <property type="protein sequence ID" value="MBB4045594.1"/>
    <property type="molecule type" value="Genomic_DNA"/>
</dbReference>